<dbReference type="HOGENOM" id="CLU_073636_0_0_1"/>
<accession>S7QG33</accession>
<dbReference type="eggNOG" id="ENOG502SBRT">
    <property type="taxonomic scope" value="Eukaryota"/>
</dbReference>
<feature type="region of interest" description="Disordered" evidence="4">
    <location>
        <begin position="1"/>
        <end position="70"/>
    </location>
</feature>
<dbReference type="RefSeq" id="XP_007863391.1">
    <property type="nucleotide sequence ID" value="XM_007865200.1"/>
</dbReference>
<dbReference type="EMBL" id="KB469298">
    <property type="protein sequence ID" value="EPQ58123.1"/>
    <property type="molecule type" value="Genomic_DNA"/>
</dbReference>
<reference evidence="5 6" key="1">
    <citation type="journal article" date="2012" name="Science">
        <title>The Paleozoic origin of enzymatic lignin decomposition reconstructed from 31 fungal genomes.</title>
        <authorList>
            <person name="Floudas D."/>
            <person name="Binder M."/>
            <person name="Riley R."/>
            <person name="Barry K."/>
            <person name="Blanchette R.A."/>
            <person name="Henrissat B."/>
            <person name="Martinez A.T."/>
            <person name="Otillar R."/>
            <person name="Spatafora J.W."/>
            <person name="Yadav J.S."/>
            <person name="Aerts A."/>
            <person name="Benoit I."/>
            <person name="Boyd A."/>
            <person name="Carlson A."/>
            <person name="Copeland A."/>
            <person name="Coutinho P.M."/>
            <person name="de Vries R.P."/>
            <person name="Ferreira P."/>
            <person name="Findley K."/>
            <person name="Foster B."/>
            <person name="Gaskell J."/>
            <person name="Glotzer D."/>
            <person name="Gorecki P."/>
            <person name="Heitman J."/>
            <person name="Hesse C."/>
            <person name="Hori C."/>
            <person name="Igarashi K."/>
            <person name="Jurgens J.A."/>
            <person name="Kallen N."/>
            <person name="Kersten P."/>
            <person name="Kohler A."/>
            <person name="Kuees U."/>
            <person name="Kumar T.K.A."/>
            <person name="Kuo A."/>
            <person name="LaButti K."/>
            <person name="Larrondo L.F."/>
            <person name="Lindquist E."/>
            <person name="Ling A."/>
            <person name="Lombard V."/>
            <person name="Lucas S."/>
            <person name="Lundell T."/>
            <person name="Martin R."/>
            <person name="McLaughlin D.J."/>
            <person name="Morgenstern I."/>
            <person name="Morin E."/>
            <person name="Murat C."/>
            <person name="Nagy L.G."/>
            <person name="Nolan M."/>
            <person name="Ohm R.A."/>
            <person name="Patyshakuliyeva A."/>
            <person name="Rokas A."/>
            <person name="Ruiz-Duenas F.J."/>
            <person name="Sabat G."/>
            <person name="Salamov A."/>
            <person name="Samejima M."/>
            <person name="Schmutz J."/>
            <person name="Slot J.C."/>
            <person name="St John F."/>
            <person name="Stenlid J."/>
            <person name="Sun H."/>
            <person name="Sun S."/>
            <person name="Syed K."/>
            <person name="Tsang A."/>
            <person name="Wiebenga A."/>
            <person name="Young D."/>
            <person name="Pisabarro A."/>
            <person name="Eastwood D.C."/>
            <person name="Martin F."/>
            <person name="Cullen D."/>
            <person name="Grigoriev I.V."/>
            <person name="Hibbett D.S."/>
        </authorList>
    </citation>
    <scope>NUCLEOTIDE SEQUENCE [LARGE SCALE GENOMIC DNA]</scope>
    <source>
        <strain evidence="5 6">ATCC 11539</strain>
    </source>
</reference>
<evidence type="ECO:0000313" key="6">
    <source>
        <dbReference type="Proteomes" id="UP000030669"/>
    </source>
</evidence>
<keyword evidence="2" id="KW-0862">Zinc</keyword>
<dbReference type="InterPro" id="IPR009061">
    <property type="entry name" value="DNA-bd_dom_put_sf"/>
</dbReference>
<sequence>MASSLESTGTVAKSSRKRRRNDTSHDESTMTTEAPGAPSTAAIPSSAATADSPVKKKRRAATGTSAKKDEKVTVAIPPWSDIPEWKTDKCPLLEMPVEILDRIFSPESGLRLQDHLALSGTCRAIRKAYTEQVWKALASYSTHYGERAIVNRIFSTAWLARNEPQPATDEAPGQESSSRDQQSPKKGKSKAVMTHKDLVVQMVNYSQPLSTTEAKAKYKLTDKELLTLPFGTKRNPYRRNGPPIRSFKDARVYALAMRVHGGPFGHEAHLKKLAERSAKTKATKTKNGTLPVKKPKPDLSLAMMFSVFMSSLYNDEYDTEDYVYDDY</sequence>
<keyword evidence="6" id="KW-1185">Reference proteome</keyword>
<evidence type="ECO:0000313" key="5">
    <source>
        <dbReference type="EMBL" id="EPQ58123.1"/>
    </source>
</evidence>
<feature type="compositionally biased region" description="Polar residues" evidence="4">
    <location>
        <begin position="1"/>
        <end position="13"/>
    </location>
</feature>
<proteinExistence type="predicted"/>
<evidence type="ECO:0000256" key="2">
    <source>
        <dbReference type="ARBA" id="ARBA00022833"/>
    </source>
</evidence>
<name>S7QG33_GLOTA</name>
<feature type="compositionally biased region" description="Low complexity" evidence="4">
    <location>
        <begin position="34"/>
        <end position="52"/>
    </location>
</feature>
<dbReference type="OrthoDB" id="68328at2759"/>
<dbReference type="Proteomes" id="UP000030669">
    <property type="component" value="Unassembled WGS sequence"/>
</dbReference>
<keyword evidence="3" id="KW-0539">Nucleus</keyword>
<dbReference type="KEGG" id="gtr:GLOTRDRAFT_136899"/>
<dbReference type="GeneID" id="19303654"/>
<dbReference type="GO" id="GO:0005634">
    <property type="term" value="C:nucleus"/>
    <property type="evidence" value="ECO:0007669"/>
    <property type="project" value="UniProtKB-SubCell"/>
</dbReference>
<protein>
    <recommendedName>
        <fullName evidence="7">F-box domain-containing protein</fullName>
    </recommendedName>
</protein>
<dbReference type="AlphaFoldDB" id="S7QG33"/>
<comment type="subcellular location">
    <subcellularLocation>
        <location evidence="1">Nucleus</location>
    </subcellularLocation>
</comment>
<dbReference type="OMA" id="YTEDVWK"/>
<organism evidence="5 6">
    <name type="scientific">Gloeophyllum trabeum (strain ATCC 11539 / FP-39264 / Madison 617)</name>
    <name type="common">Brown rot fungus</name>
    <dbReference type="NCBI Taxonomy" id="670483"/>
    <lineage>
        <taxon>Eukaryota</taxon>
        <taxon>Fungi</taxon>
        <taxon>Dikarya</taxon>
        <taxon>Basidiomycota</taxon>
        <taxon>Agaricomycotina</taxon>
        <taxon>Agaricomycetes</taxon>
        <taxon>Gloeophyllales</taxon>
        <taxon>Gloeophyllaceae</taxon>
        <taxon>Gloeophyllum</taxon>
    </lineage>
</organism>
<dbReference type="Gene3D" id="3.90.530.10">
    <property type="entry name" value="XPA C-terminal domain"/>
    <property type="match status" value="1"/>
</dbReference>
<evidence type="ECO:0000256" key="4">
    <source>
        <dbReference type="SAM" id="MobiDB-lite"/>
    </source>
</evidence>
<evidence type="ECO:0008006" key="7">
    <source>
        <dbReference type="Google" id="ProtNLM"/>
    </source>
</evidence>
<dbReference type="InterPro" id="IPR037129">
    <property type="entry name" value="XPA_sf"/>
</dbReference>
<dbReference type="CDD" id="cd21075">
    <property type="entry name" value="DBD_XPA-like"/>
    <property type="match status" value="1"/>
</dbReference>
<dbReference type="SUPFAM" id="SSF46955">
    <property type="entry name" value="Putative DNA-binding domain"/>
    <property type="match status" value="1"/>
</dbReference>
<feature type="region of interest" description="Disordered" evidence="4">
    <location>
        <begin position="164"/>
        <end position="191"/>
    </location>
</feature>
<gene>
    <name evidence="5" type="ORF">GLOTRDRAFT_136899</name>
</gene>
<evidence type="ECO:0000256" key="3">
    <source>
        <dbReference type="ARBA" id="ARBA00023242"/>
    </source>
</evidence>
<dbReference type="STRING" id="670483.S7QG33"/>
<evidence type="ECO:0000256" key="1">
    <source>
        <dbReference type="ARBA" id="ARBA00004123"/>
    </source>
</evidence>